<evidence type="ECO:0000256" key="1">
    <source>
        <dbReference type="SAM" id="Phobius"/>
    </source>
</evidence>
<keyword evidence="1" id="KW-0472">Membrane</keyword>
<organism evidence="2 3">
    <name type="scientific">Kocuria carniphila</name>
    <dbReference type="NCBI Taxonomy" id="262208"/>
    <lineage>
        <taxon>Bacteria</taxon>
        <taxon>Bacillati</taxon>
        <taxon>Actinomycetota</taxon>
        <taxon>Actinomycetes</taxon>
        <taxon>Micrococcales</taxon>
        <taxon>Micrococcaceae</taxon>
        <taxon>Kocuria</taxon>
    </lineage>
</organism>
<evidence type="ECO:0000313" key="2">
    <source>
        <dbReference type="EMBL" id="MEX3594720.1"/>
    </source>
</evidence>
<feature type="transmembrane region" description="Helical" evidence="1">
    <location>
        <begin position="38"/>
        <end position="67"/>
    </location>
</feature>
<sequence length="81" mass="8820">MPTQASNLINAQPGPAVSPQTWAKIAAWAAFLVTVPSALWRVLMIACYAPIFLWGPLLLVAVVGYWLRRRCTDPAQARVGS</sequence>
<protein>
    <submittedName>
        <fullName evidence="2">Uncharacterized protein</fullName>
    </submittedName>
</protein>
<proteinExistence type="predicted"/>
<accession>A0ABV3V472</accession>
<dbReference type="Proteomes" id="UP001558481">
    <property type="component" value="Unassembled WGS sequence"/>
</dbReference>
<keyword evidence="1" id="KW-1133">Transmembrane helix</keyword>
<evidence type="ECO:0000313" key="3">
    <source>
        <dbReference type="Proteomes" id="UP001558481"/>
    </source>
</evidence>
<dbReference type="RefSeq" id="WP_368630312.1">
    <property type="nucleotide sequence ID" value="NZ_JAYWLU010000007.1"/>
</dbReference>
<keyword evidence="1" id="KW-0812">Transmembrane</keyword>
<reference evidence="2 3" key="1">
    <citation type="journal article" date="2024" name="Fungal Genet. Biol.">
        <title>The porcine skin microbiome exhibits broad fungal antagonism.</title>
        <authorList>
            <person name="De La Cruz K.F."/>
            <person name="Townsend E.C."/>
            <person name="Alex Cheong J.Z."/>
            <person name="Salamzade R."/>
            <person name="Liu A."/>
            <person name="Sandstrom S."/>
            <person name="Davila E."/>
            <person name="Huang L."/>
            <person name="Xu K.H."/>
            <person name="Wu S.Y."/>
            <person name="Meudt J.J."/>
            <person name="Shanmuganayagam D."/>
            <person name="Gibson A.L.F."/>
            <person name="Kalan L.R."/>
        </authorList>
    </citation>
    <scope>NUCLEOTIDE SEQUENCE [LARGE SCALE GENOMIC DNA]</scope>
    <source>
        <strain evidence="2 3">LK2625</strain>
    </source>
</reference>
<gene>
    <name evidence="2" type="ORF">VVR66_08345</name>
</gene>
<keyword evidence="3" id="KW-1185">Reference proteome</keyword>
<name>A0ABV3V472_9MICC</name>
<comment type="caution">
    <text evidence="2">The sequence shown here is derived from an EMBL/GenBank/DDBJ whole genome shotgun (WGS) entry which is preliminary data.</text>
</comment>
<dbReference type="EMBL" id="JAYWLU010000007">
    <property type="protein sequence ID" value="MEX3594720.1"/>
    <property type="molecule type" value="Genomic_DNA"/>
</dbReference>